<dbReference type="Proteomes" id="UP001231518">
    <property type="component" value="Chromosome 2"/>
</dbReference>
<reference evidence="1" key="1">
    <citation type="submission" date="2023-03" db="EMBL/GenBank/DDBJ databases">
        <title>Chromosome-level genomes of two armyworms, Mythimna separata and Mythimna loreyi, provide insights into the biosynthesis and reception of sex pheromones.</title>
        <authorList>
            <person name="Zhao H."/>
        </authorList>
    </citation>
    <scope>NUCLEOTIDE SEQUENCE</scope>
    <source>
        <strain evidence="1">BeijingLab</strain>
        <tissue evidence="1">Pupa</tissue>
    </source>
</reference>
<evidence type="ECO:0000313" key="2">
    <source>
        <dbReference type="Proteomes" id="UP001231518"/>
    </source>
</evidence>
<dbReference type="InterPro" id="IPR055325">
    <property type="entry name" value="CF161"/>
</dbReference>
<comment type="caution">
    <text evidence="1">The sequence shown here is derived from an EMBL/GenBank/DDBJ whole genome shotgun (WGS) entry which is preliminary data.</text>
</comment>
<dbReference type="PANTHER" id="PTHR24274">
    <property type="entry name" value="CILIA- AND FLAGELLA-ASSOCIATED PROTEIN 161"/>
    <property type="match status" value="1"/>
</dbReference>
<dbReference type="PANTHER" id="PTHR24274:SF1">
    <property type="entry name" value="CILIA- AND FLAGELLA-ASSOCIATED PROTEIN 161"/>
    <property type="match status" value="1"/>
</dbReference>
<organism evidence="1 2">
    <name type="scientific">Mythimna separata</name>
    <name type="common">Oriental armyworm</name>
    <name type="synonym">Pseudaletia separata</name>
    <dbReference type="NCBI Taxonomy" id="271217"/>
    <lineage>
        <taxon>Eukaryota</taxon>
        <taxon>Metazoa</taxon>
        <taxon>Ecdysozoa</taxon>
        <taxon>Arthropoda</taxon>
        <taxon>Hexapoda</taxon>
        <taxon>Insecta</taxon>
        <taxon>Pterygota</taxon>
        <taxon>Neoptera</taxon>
        <taxon>Endopterygota</taxon>
        <taxon>Lepidoptera</taxon>
        <taxon>Glossata</taxon>
        <taxon>Ditrysia</taxon>
        <taxon>Noctuoidea</taxon>
        <taxon>Noctuidae</taxon>
        <taxon>Noctuinae</taxon>
        <taxon>Hadenini</taxon>
        <taxon>Mythimna</taxon>
    </lineage>
</organism>
<dbReference type="Pfam" id="PF24569">
    <property type="entry name" value="CFAP161"/>
    <property type="match status" value="2"/>
</dbReference>
<gene>
    <name evidence="1" type="ORF">PYW07_007191</name>
</gene>
<dbReference type="GO" id="GO:0060271">
    <property type="term" value="P:cilium assembly"/>
    <property type="evidence" value="ECO:0007669"/>
    <property type="project" value="TreeGrafter"/>
</dbReference>
<protein>
    <recommendedName>
        <fullName evidence="3">Cilia- and flagella-associated protein 161</fullName>
    </recommendedName>
</protein>
<evidence type="ECO:0008006" key="3">
    <source>
        <dbReference type="Google" id="ProtNLM"/>
    </source>
</evidence>
<keyword evidence="2" id="KW-1185">Reference proteome</keyword>
<name>A0AAD7Z2R9_MYTSE</name>
<dbReference type="EMBL" id="JARGEI010000002">
    <property type="protein sequence ID" value="KAJ8735571.1"/>
    <property type="molecule type" value="Genomic_DNA"/>
</dbReference>
<dbReference type="GO" id="GO:0031514">
    <property type="term" value="C:motile cilium"/>
    <property type="evidence" value="ECO:0007669"/>
    <property type="project" value="TreeGrafter"/>
</dbReference>
<proteinExistence type="predicted"/>
<evidence type="ECO:0000313" key="1">
    <source>
        <dbReference type="EMBL" id="KAJ8735571.1"/>
    </source>
</evidence>
<accession>A0AAD7Z2R9</accession>
<dbReference type="AlphaFoldDB" id="A0AAD7Z2R9"/>
<sequence>MAYNNAVLIGNWAEERLKNEYEFKLFLKKRERRELLLQKSRTLFSNLLSERPMALSGKYVQYGYNVQLVASDMPVTLKVADGKQKYGLVLSILVRDRQVDYVQNICDGCVLTMSPILTPCCRNTFRIVSVRDEKQMGKKMNYGDEFLLIAENYGDPQAAPLYVRYCPASAPEPETRLPLRLSAVRDSSCRFTSVPLLPRDRLEALGSPVKTSDKLVIKNITADKSLCVMNRHWMQTFFGPECGVNCRNFIDIHGRYTAENIFTLVSDIETKFKD</sequence>